<dbReference type="InterPro" id="IPR007730">
    <property type="entry name" value="SPOR-like_dom"/>
</dbReference>
<proteinExistence type="predicted"/>
<dbReference type="PROSITE" id="PS51724">
    <property type="entry name" value="SPOR"/>
    <property type="match status" value="1"/>
</dbReference>
<reference evidence="2 3" key="1">
    <citation type="submission" date="2016-11" db="EMBL/GenBank/DDBJ databases">
        <title>Trade-off between light-utilization and light-protection in marine flavobacteria.</title>
        <authorList>
            <person name="Kumagai Y."/>
        </authorList>
    </citation>
    <scope>NUCLEOTIDE SEQUENCE [LARGE SCALE GENOMIC DNA]</scope>
    <source>
        <strain evidence="2 3">NBRC 107125</strain>
    </source>
</reference>
<dbReference type="STRING" id="716816.BST96_03535"/>
<evidence type="ECO:0000313" key="3">
    <source>
        <dbReference type="Proteomes" id="UP000193450"/>
    </source>
</evidence>
<dbReference type="Proteomes" id="UP000193450">
    <property type="component" value="Chromosome"/>
</dbReference>
<name>A0A1X9NCK0_9GAMM</name>
<dbReference type="GO" id="GO:0042834">
    <property type="term" value="F:peptidoglycan binding"/>
    <property type="evidence" value="ECO:0007669"/>
    <property type="project" value="InterPro"/>
</dbReference>
<keyword evidence="3" id="KW-1185">Reference proteome</keyword>
<organism evidence="2 3">
    <name type="scientific">Oceanicoccus sagamiensis</name>
    <dbReference type="NCBI Taxonomy" id="716816"/>
    <lineage>
        <taxon>Bacteria</taxon>
        <taxon>Pseudomonadati</taxon>
        <taxon>Pseudomonadota</taxon>
        <taxon>Gammaproteobacteria</taxon>
        <taxon>Cellvibrionales</taxon>
        <taxon>Spongiibacteraceae</taxon>
        <taxon>Oceanicoccus</taxon>
    </lineage>
</organism>
<dbReference type="Pfam" id="PF05036">
    <property type="entry name" value="SPOR"/>
    <property type="match status" value="1"/>
</dbReference>
<protein>
    <recommendedName>
        <fullName evidence="1">SPOR domain-containing protein</fullName>
    </recommendedName>
</protein>
<gene>
    <name evidence="2" type="ORF">BST96_03535</name>
</gene>
<feature type="domain" description="SPOR" evidence="1">
    <location>
        <begin position="14"/>
        <end position="91"/>
    </location>
</feature>
<dbReference type="SUPFAM" id="SSF110997">
    <property type="entry name" value="Sporulation related repeat"/>
    <property type="match status" value="1"/>
</dbReference>
<dbReference type="AlphaFoldDB" id="A0A1X9NCK0"/>
<sequence length="101" mass="11049">MTEKTKPPASQATALANDSYVVQLIAARNPETIERYKQQHPQLSPQLLTIDKNGEAWQVLILGTFSSYQAAQAAVAAITPPLSSQPWIRPIAPIRQALEAQ</sequence>
<evidence type="ECO:0000313" key="2">
    <source>
        <dbReference type="EMBL" id="ARN73259.1"/>
    </source>
</evidence>
<dbReference type="KEGG" id="osg:BST96_03535"/>
<dbReference type="Gene3D" id="3.30.70.1070">
    <property type="entry name" value="Sporulation related repeat"/>
    <property type="match status" value="1"/>
</dbReference>
<dbReference type="EMBL" id="CP019343">
    <property type="protein sequence ID" value="ARN73259.1"/>
    <property type="molecule type" value="Genomic_DNA"/>
</dbReference>
<accession>A0A1X9NCK0</accession>
<dbReference type="InterPro" id="IPR036680">
    <property type="entry name" value="SPOR-like_sf"/>
</dbReference>
<evidence type="ECO:0000259" key="1">
    <source>
        <dbReference type="PROSITE" id="PS51724"/>
    </source>
</evidence>